<feature type="region of interest" description="Disordered" evidence="8">
    <location>
        <begin position="85"/>
        <end position="104"/>
    </location>
</feature>
<evidence type="ECO:0000256" key="8">
    <source>
        <dbReference type="SAM" id="MobiDB-lite"/>
    </source>
</evidence>
<evidence type="ECO:0000256" key="3">
    <source>
        <dbReference type="ARBA" id="ARBA00022792"/>
    </source>
</evidence>
<feature type="compositionally biased region" description="Polar residues" evidence="8">
    <location>
        <begin position="144"/>
        <end position="154"/>
    </location>
</feature>
<dbReference type="PRINTS" id="PR00679">
    <property type="entry name" value="PROHIBITIN"/>
</dbReference>
<evidence type="ECO:0000256" key="7">
    <source>
        <dbReference type="ARBA" id="ARBA00066275"/>
    </source>
</evidence>
<dbReference type="Pfam" id="PF08241">
    <property type="entry name" value="Methyltransf_11"/>
    <property type="match status" value="1"/>
</dbReference>
<comment type="function">
    <text evidence="6">Prohibitin probably acts as a holdase/unfoldase for the stabilization of newly synthesized mitochondrial proteins. Involved in mitophagy. Required for the switch to necrotrophic growth.</text>
</comment>
<evidence type="ECO:0000256" key="2">
    <source>
        <dbReference type="ARBA" id="ARBA00009658"/>
    </source>
</evidence>
<dbReference type="InterPro" id="IPR029063">
    <property type="entry name" value="SAM-dependent_MTases_sf"/>
</dbReference>
<keyword evidence="11" id="KW-1185">Reference proteome</keyword>
<accession>A0A9P8S5X5</accession>
<keyword evidence="4" id="KW-0496">Mitochondrion</keyword>
<dbReference type="SMART" id="SM00244">
    <property type="entry name" value="PHB"/>
    <property type="match status" value="1"/>
</dbReference>
<dbReference type="GO" id="GO:0000423">
    <property type="term" value="P:mitophagy"/>
    <property type="evidence" value="ECO:0007669"/>
    <property type="project" value="UniProtKB-ARBA"/>
</dbReference>
<comment type="caution">
    <text evidence="10">The sequence shown here is derived from an EMBL/GenBank/DDBJ whole genome shotgun (WGS) entry which is preliminary data.</text>
</comment>
<dbReference type="InterPro" id="IPR036013">
    <property type="entry name" value="Band_7/SPFH_dom_sf"/>
</dbReference>
<dbReference type="SUPFAM" id="SSF53335">
    <property type="entry name" value="S-adenosyl-L-methionine-dependent methyltransferases"/>
    <property type="match status" value="1"/>
</dbReference>
<dbReference type="PANTHER" id="PTHR23222:SF1">
    <property type="entry name" value="PROHIBITIN-2"/>
    <property type="match status" value="1"/>
</dbReference>
<evidence type="ECO:0000313" key="11">
    <source>
        <dbReference type="Proteomes" id="UP000764110"/>
    </source>
</evidence>
<dbReference type="Pfam" id="PF01145">
    <property type="entry name" value="Band_7"/>
    <property type="match status" value="1"/>
</dbReference>
<dbReference type="FunFam" id="3.30.479.30:FF:000001">
    <property type="entry name" value="Prohibitin 2"/>
    <property type="match status" value="1"/>
</dbReference>
<comment type="similarity">
    <text evidence="2">Belongs to the prohibitin family.</text>
</comment>
<dbReference type="EMBL" id="JACEFI010000011">
    <property type="protein sequence ID" value="KAH0595769.1"/>
    <property type="molecule type" value="Genomic_DNA"/>
</dbReference>
<dbReference type="PANTHER" id="PTHR23222">
    <property type="entry name" value="PROHIBITIN"/>
    <property type="match status" value="1"/>
</dbReference>
<evidence type="ECO:0000313" key="10">
    <source>
        <dbReference type="EMBL" id="KAH0595769.1"/>
    </source>
</evidence>
<dbReference type="Gene3D" id="3.30.479.30">
    <property type="entry name" value="Band 7 domain"/>
    <property type="match status" value="1"/>
</dbReference>
<evidence type="ECO:0000256" key="4">
    <source>
        <dbReference type="ARBA" id="ARBA00023128"/>
    </source>
</evidence>
<sequence length="1360" mass="149659">MANTLPPSGFQSHEPSLGRRPKRRLNPIIEEDCDDGHVQNTGVNEQRRRGDASHLKIEAWLSPMSDHFPTPKGVHYLAAPILPSSPSTVSGDGSSPTTSSNMWNRASIGTENTEFEDLYDVSEEDEDDVSRCYKRSSVGRATNHRQPLSKQPTRLQIPANRDEPEESWSAVDELKKITSPVPLTPLARLPMSPAQRNFIGKQQALEVPTISAPPSLDGSLSSEQLAALSAPPTPVIGNDEHKTEEAWAGVHLQPGALATLQALSGGEEGEDQELYERPVQVLDVSMRSVTEMQQQPLRLVTCFAPRAAQDRIHSPTPTRQSLASLTRLSIPSPGGFFSGLSPRTRNTWHLPSKSPVDMPPPTSTTAEQYYRCPWNVGGSSVPPLPKRPDSAEAFYRAVGLSSEPVEQVIQVQDDDDMTEGMPTARLMISHQDSNDSGETTAKIVEEAPVEIVVDYDPDYARKQQQEALSNLDRTELWLMAQRAYLKGVDEGPDNNAALKTIEESPEEEKDKEDEKVKPESESSQGVEIKKKVVRFSNIIPTALEPKRLPSGLLRQESAYYRAFQDYVVRTHLQDVFVQQLSRFEAVQAQRTALRETHRNQLLGKYQLSVVPQSAKKRLSANVARGDDILTDDPDKLRREKELEAMNQMTIPTWHVAALKFLNGGRLITAPVTKRLARLSHLAARGRDSAGRDRARILDLGGQSTCDWAWHCALQYPNAKVYTVTTKAIRQLSNSNIRGPPNHRQVAVKRLSKLPFADGQFDLISARELHGILKFVGENGEDEWESCLHECMRVLKPGGYLEFSVMDSDIINAGPLGRAKSVEFGFTLKTLGYDPSPTKMWLGRLARAGFDDVRRAWVCLPMGAKRKMSMPPTPPLKDDVSIRSGKVCQMDAMVMGSSDNIANVCSIVGGWNWERWLLRCEMEKVGGEMRLADTVTTGAAMREAGKCLDGVHAVMEEGRSCKAGFRMLNGGGAFEGCGTIEAYSSQKAVQSSTVQDEAGLPLLSSVNRSLTLQALADPGTPRVTTTTNLFAACLANSPRIATNNGPYASSTMSGQNNWQEEAMRRLRQMQSRGGYGGRPGGGPPQVPRGAGGALIGGILLAGGAWVLSNSLFNVDGGHRAIKYRRISGVSKEIYSEGTHINIPWFETPIVYDVRAKPRNVASLTGTKDLQMVNITCRVLSRPQVEALPQIYRTLGADYDDRVLPSIVNEVLKSVVAQFNASQLITQREMVAKLVRENLSKRAARFNILLDDVSLTHLAFSPEFTAAVEAKQVAQQEAQRAAFVVDKARQEKQAMVVKAQGEARSAELIGEAIKKSKAYVELKKIENARLIAQQLQESGSKNRLMLDADGLGLNVFEGEEKK</sequence>
<organism evidence="10 11">
    <name type="scientific">Metarhizium humberi</name>
    <dbReference type="NCBI Taxonomy" id="2596975"/>
    <lineage>
        <taxon>Eukaryota</taxon>
        <taxon>Fungi</taxon>
        <taxon>Dikarya</taxon>
        <taxon>Ascomycota</taxon>
        <taxon>Pezizomycotina</taxon>
        <taxon>Sordariomycetes</taxon>
        <taxon>Hypocreomycetidae</taxon>
        <taxon>Hypocreales</taxon>
        <taxon>Clavicipitaceae</taxon>
        <taxon>Metarhizium</taxon>
    </lineage>
</organism>
<name>A0A9P8S5X5_9HYPO</name>
<evidence type="ECO:0000256" key="5">
    <source>
        <dbReference type="ARBA" id="ARBA00023136"/>
    </source>
</evidence>
<proteinExistence type="inferred from homology"/>
<feature type="region of interest" description="Disordered" evidence="8">
    <location>
        <begin position="1"/>
        <end position="51"/>
    </location>
</feature>
<protein>
    <recommendedName>
        <fullName evidence="9">Band 7 domain-containing protein</fullName>
    </recommendedName>
</protein>
<comment type="subcellular location">
    <subcellularLocation>
        <location evidence="1">Mitochondrion inner membrane</location>
    </subcellularLocation>
</comment>
<keyword evidence="3" id="KW-0999">Mitochondrion inner membrane</keyword>
<dbReference type="CDD" id="cd03401">
    <property type="entry name" value="SPFH_prohibitin"/>
    <property type="match status" value="1"/>
</dbReference>
<dbReference type="CDD" id="cd02440">
    <property type="entry name" value="AdoMet_MTases"/>
    <property type="match status" value="1"/>
</dbReference>
<feature type="compositionally biased region" description="Low complexity" evidence="8">
    <location>
        <begin position="85"/>
        <end position="100"/>
    </location>
</feature>
<keyword evidence="5" id="KW-0472">Membrane</keyword>
<dbReference type="Proteomes" id="UP000764110">
    <property type="component" value="Unassembled WGS sequence"/>
</dbReference>
<feature type="domain" description="Band 7" evidence="9">
    <location>
        <begin position="1109"/>
        <end position="1270"/>
    </location>
</feature>
<dbReference type="GO" id="GO:0035632">
    <property type="term" value="C:mitochondrial prohibitin complex"/>
    <property type="evidence" value="ECO:0007669"/>
    <property type="project" value="UniProtKB-ARBA"/>
</dbReference>
<dbReference type="InterPro" id="IPR001107">
    <property type="entry name" value="Band_7"/>
</dbReference>
<reference evidence="10 11" key="1">
    <citation type="submission" date="2020-07" db="EMBL/GenBank/DDBJ databases">
        <title>Metarhizium humberi genome.</title>
        <authorList>
            <person name="Lysoe E."/>
        </authorList>
    </citation>
    <scope>NUCLEOTIDE SEQUENCE [LARGE SCALE GENOMIC DNA]</scope>
    <source>
        <strain evidence="10 11">ESALQ1638</strain>
    </source>
</reference>
<dbReference type="Gene3D" id="3.40.50.150">
    <property type="entry name" value="Vaccinia Virus protein VP39"/>
    <property type="match status" value="1"/>
</dbReference>
<dbReference type="SUPFAM" id="SSF117892">
    <property type="entry name" value="Band 7/SPFH domain"/>
    <property type="match status" value="1"/>
</dbReference>
<dbReference type="GO" id="GO:0007005">
    <property type="term" value="P:mitochondrion organization"/>
    <property type="evidence" value="ECO:0007669"/>
    <property type="project" value="TreeGrafter"/>
</dbReference>
<dbReference type="InterPro" id="IPR000163">
    <property type="entry name" value="Prohibitin"/>
</dbReference>
<evidence type="ECO:0000256" key="1">
    <source>
        <dbReference type="ARBA" id="ARBA00004273"/>
    </source>
</evidence>
<feature type="region of interest" description="Disordered" evidence="8">
    <location>
        <begin position="489"/>
        <end position="523"/>
    </location>
</feature>
<evidence type="ECO:0000256" key="6">
    <source>
        <dbReference type="ARBA" id="ARBA00053189"/>
    </source>
</evidence>
<comment type="subunit">
    <text evidence="7">The mitochondrial prohibitin complex consists of two subunits (PHB1 and PHB2). The subunits assemble into a membrane-associated ring-shaped supercomplex of approximately 1 mDa. Interacts with ATG24/SNX4; the interaction is direct and plays a role in mitophagy.</text>
</comment>
<evidence type="ECO:0000259" key="9">
    <source>
        <dbReference type="SMART" id="SM00244"/>
    </source>
</evidence>
<feature type="region of interest" description="Disordered" evidence="8">
    <location>
        <begin position="137"/>
        <end position="168"/>
    </location>
</feature>
<feature type="compositionally biased region" description="Polar residues" evidence="8">
    <location>
        <begin position="1"/>
        <end position="14"/>
    </location>
</feature>
<gene>
    <name evidence="10" type="ORF">MHUMG1_06317</name>
</gene>
<dbReference type="GO" id="GO:0008757">
    <property type="term" value="F:S-adenosylmethionine-dependent methyltransferase activity"/>
    <property type="evidence" value="ECO:0007669"/>
    <property type="project" value="InterPro"/>
</dbReference>
<dbReference type="InterPro" id="IPR013216">
    <property type="entry name" value="Methyltransf_11"/>
</dbReference>